<proteinExistence type="predicted"/>
<evidence type="ECO:0000313" key="1">
    <source>
        <dbReference type="EMBL" id="ARF08731.1"/>
    </source>
</evidence>
<dbReference type="EMBL" id="KY684083">
    <property type="protein sequence ID" value="ARF08731.1"/>
    <property type="molecule type" value="Genomic_DNA"/>
</dbReference>
<dbReference type="Gene3D" id="3.40.50.2000">
    <property type="entry name" value="Glycogen Phosphorylase B"/>
    <property type="match status" value="1"/>
</dbReference>
<organism evidence="1">
    <name type="scientific">Catovirus CTV1</name>
    <dbReference type="NCBI Taxonomy" id="1977631"/>
    <lineage>
        <taxon>Viruses</taxon>
        <taxon>Varidnaviria</taxon>
        <taxon>Bamfordvirae</taxon>
        <taxon>Nucleocytoviricota</taxon>
        <taxon>Megaviricetes</taxon>
        <taxon>Imitervirales</taxon>
        <taxon>Mimiviridae</taxon>
        <taxon>Klosneuvirinae</taxon>
        <taxon>Catovirus</taxon>
    </lineage>
</organism>
<sequence length="424" mass="49164">MRIFIINDLNDILKKRISHFSLDKGLFLGHGLAKNNCQVYFLTTGKTEFLNNINFINILEAHTEFLNTIDLIIIVREALIPELLENYTVFKQFLINHDKKTKIMVKSDSIQWILDKNFRKYVSKEFNTKAITSCVVKWACNIFDYICVQTIEFKNDALQRNIPENKLVVLNMAISDEIINYENLTNPYTTNHDYCVKNYKNLDNNKALIPLYYLNNPEKITEFNKNKKIIVYMGRIKTDSGKILFTMKDIMNKLGNDYELHIFPGSFVIPGSNGEIPMKCSAINSCHLDLLREKIFHDSNNIIIHYPYEHKDMHKYLHFAYCGIDFSDVRPREDAISKAGHAKILEYCSVGIPIVCEENTNNLFLVKNGKNGIILPYMASVDQYVDAIQNIGNLNIDREQCRKITFNNENCVKRAKELLICIGR</sequence>
<reference evidence="1" key="1">
    <citation type="journal article" date="2017" name="Science">
        <title>Giant viruses with an expanded complement of translation system components.</title>
        <authorList>
            <person name="Schulz F."/>
            <person name="Yutin N."/>
            <person name="Ivanova N.N."/>
            <person name="Ortega D.R."/>
            <person name="Lee T.K."/>
            <person name="Vierheilig J."/>
            <person name="Daims H."/>
            <person name="Horn M."/>
            <person name="Wagner M."/>
            <person name="Jensen G.J."/>
            <person name="Kyrpides N.C."/>
            <person name="Koonin E.V."/>
            <person name="Woyke T."/>
        </authorList>
    </citation>
    <scope>NUCLEOTIDE SEQUENCE</scope>
    <source>
        <strain evidence="1">CTV1</strain>
    </source>
</reference>
<keyword evidence="1" id="KW-0808">Transferase</keyword>
<name>A0A1V0SAL1_9VIRU</name>
<dbReference type="GO" id="GO:0016740">
    <property type="term" value="F:transferase activity"/>
    <property type="evidence" value="ECO:0007669"/>
    <property type="project" value="UniProtKB-KW"/>
</dbReference>
<accession>A0A1V0SAL1</accession>
<gene>
    <name evidence="1" type="ORF">Catovirus_1_781</name>
</gene>
<protein>
    <submittedName>
        <fullName evidence="1">Glycosyltransferases group 1</fullName>
    </submittedName>
</protein>
<dbReference type="SUPFAM" id="SSF53756">
    <property type="entry name" value="UDP-Glycosyltransferase/glycogen phosphorylase"/>
    <property type="match status" value="1"/>
</dbReference>